<dbReference type="InterPro" id="IPR016039">
    <property type="entry name" value="Thiolase-like"/>
</dbReference>
<evidence type="ECO:0000313" key="8">
    <source>
        <dbReference type="Proteomes" id="UP000242164"/>
    </source>
</evidence>
<dbReference type="InterPro" id="IPR016035">
    <property type="entry name" value="Acyl_Trfase/lysoPLipase"/>
</dbReference>
<feature type="transmembrane region" description="Helical" evidence="4">
    <location>
        <begin position="95"/>
        <end position="114"/>
    </location>
</feature>
<dbReference type="InterPro" id="IPR020845">
    <property type="entry name" value="AMP-binding_CS"/>
</dbReference>
<feature type="domain" description="Ketosynthase family 3 (KS3)" evidence="6">
    <location>
        <begin position="709"/>
        <end position="1165"/>
    </location>
</feature>
<dbReference type="InterPro" id="IPR000873">
    <property type="entry name" value="AMP-dep_synth/lig_dom"/>
</dbReference>
<dbReference type="Pfam" id="PF08659">
    <property type="entry name" value="KR"/>
    <property type="match status" value="1"/>
</dbReference>
<dbReference type="PROSITE" id="PS50075">
    <property type="entry name" value="CARRIER"/>
    <property type="match status" value="2"/>
</dbReference>
<feature type="domain" description="Carrier" evidence="5">
    <location>
        <begin position="609"/>
        <end position="686"/>
    </location>
</feature>
<dbReference type="Gene3D" id="3.30.70.3290">
    <property type="match status" value="1"/>
</dbReference>
<dbReference type="Pfam" id="PF22621">
    <property type="entry name" value="CurL-like_PKS_C"/>
    <property type="match status" value="1"/>
</dbReference>
<dbReference type="SUPFAM" id="SSF52151">
    <property type="entry name" value="FabD/lysophospholipase-like"/>
    <property type="match status" value="2"/>
</dbReference>
<dbReference type="InterPro" id="IPR042099">
    <property type="entry name" value="ANL_N_sf"/>
</dbReference>
<keyword evidence="3" id="KW-0808">Transferase</keyword>
<dbReference type="InterPro" id="IPR049490">
    <property type="entry name" value="C883_1060-like_KR_N"/>
</dbReference>
<dbReference type="InterPro" id="IPR045851">
    <property type="entry name" value="AMP-bd_C_sf"/>
</dbReference>
<dbReference type="SMART" id="SM01294">
    <property type="entry name" value="PKS_PP_betabranch"/>
    <property type="match status" value="1"/>
</dbReference>
<dbReference type="EMBL" id="FMIK01000048">
    <property type="protein sequence ID" value="SCM02031.1"/>
    <property type="molecule type" value="Genomic_DNA"/>
</dbReference>
<accession>A0AAX2CL17</accession>
<dbReference type="SUPFAM" id="SSF47336">
    <property type="entry name" value="ACP-like"/>
    <property type="match status" value="2"/>
</dbReference>
<dbReference type="PROSITE" id="PS52004">
    <property type="entry name" value="KS3_2"/>
    <property type="match status" value="2"/>
</dbReference>
<dbReference type="InterPro" id="IPR057326">
    <property type="entry name" value="KR_dom"/>
</dbReference>
<dbReference type="Pfam" id="PF00698">
    <property type="entry name" value="Acyl_transf_1"/>
    <property type="match status" value="1"/>
</dbReference>
<dbReference type="GO" id="GO:0031177">
    <property type="term" value="F:phosphopantetheine binding"/>
    <property type="evidence" value="ECO:0007669"/>
    <property type="project" value="InterPro"/>
</dbReference>
<organism evidence="7 8">
    <name type="scientific">Bacillus cytotoxicus</name>
    <dbReference type="NCBI Taxonomy" id="580165"/>
    <lineage>
        <taxon>Bacteria</taxon>
        <taxon>Bacillati</taxon>
        <taxon>Bacillota</taxon>
        <taxon>Bacilli</taxon>
        <taxon>Bacillales</taxon>
        <taxon>Bacillaceae</taxon>
        <taxon>Bacillus</taxon>
        <taxon>Bacillus cereus group</taxon>
    </lineage>
</organism>
<dbReference type="PROSITE" id="PS00455">
    <property type="entry name" value="AMP_BINDING"/>
    <property type="match status" value="1"/>
</dbReference>
<feature type="domain" description="Ketosynthase family 3 (KS3)" evidence="6">
    <location>
        <begin position="2231"/>
        <end position="2693"/>
    </location>
</feature>
<dbReference type="PANTHER" id="PTHR43775">
    <property type="entry name" value="FATTY ACID SYNTHASE"/>
    <property type="match status" value="1"/>
</dbReference>
<dbReference type="InterPro" id="IPR001227">
    <property type="entry name" value="Ac_transferase_dom_sf"/>
</dbReference>
<dbReference type="GO" id="GO:0004315">
    <property type="term" value="F:3-oxoacyl-[acyl-carrier-protein] synthase activity"/>
    <property type="evidence" value="ECO:0007669"/>
    <property type="project" value="InterPro"/>
</dbReference>
<dbReference type="SMART" id="SM00823">
    <property type="entry name" value="PKS_PP"/>
    <property type="match status" value="1"/>
</dbReference>
<keyword evidence="2" id="KW-0597">Phosphoprotein</keyword>
<evidence type="ECO:0000256" key="2">
    <source>
        <dbReference type="ARBA" id="ARBA00022553"/>
    </source>
</evidence>
<evidence type="ECO:0000313" key="7">
    <source>
        <dbReference type="EMBL" id="SCM02031.1"/>
    </source>
</evidence>
<dbReference type="InterPro" id="IPR009081">
    <property type="entry name" value="PP-bd_ACP"/>
</dbReference>
<dbReference type="CDD" id="cd00833">
    <property type="entry name" value="PKS"/>
    <property type="match status" value="2"/>
</dbReference>
<dbReference type="InterPro" id="IPR020841">
    <property type="entry name" value="PKS_Beta-ketoAc_synthase_dom"/>
</dbReference>
<dbReference type="Gene3D" id="3.40.50.720">
    <property type="entry name" value="NAD(P)-binding Rossmann-like Domain"/>
    <property type="match status" value="1"/>
</dbReference>
<dbReference type="Gene3D" id="3.40.50.12780">
    <property type="entry name" value="N-terminal domain of ligase-like"/>
    <property type="match status" value="1"/>
</dbReference>
<keyword evidence="4" id="KW-0472">Membrane</keyword>
<dbReference type="InterPro" id="IPR020806">
    <property type="entry name" value="PKS_PP-bd"/>
</dbReference>
<dbReference type="SUPFAM" id="SSF55048">
    <property type="entry name" value="Probable ACP-binding domain of malonyl-CoA ACP transacylase"/>
    <property type="match status" value="1"/>
</dbReference>
<dbReference type="Pfam" id="PF00501">
    <property type="entry name" value="AMP-binding"/>
    <property type="match status" value="1"/>
</dbReference>
<dbReference type="InterPro" id="IPR014043">
    <property type="entry name" value="Acyl_transferase_dom"/>
</dbReference>
<dbReference type="SUPFAM" id="SSF51735">
    <property type="entry name" value="NAD(P)-binding Rossmann-fold domains"/>
    <property type="match status" value="2"/>
</dbReference>
<protein>
    <submittedName>
        <fullName evidence="7">Polyketide synthase</fullName>
    </submittedName>
</protein>
<dbReference type="PANTHER" id="PTHR43775:SF51">
    <property type="entry name" value="INACTIVE PHENOLPHTHIOCEROL SYNTHESIS POLYKETIDE SYNTHASE TYPE I PKS1-RELATED"/>
    <property type="match status" value="1"/>
</dbReference>
<dbReference type="InterPro" id="IPR036736">
    <property type="entry name" value="ACP-like_sf"/>
</dbReference>
<dbReference type="Pfam" id="PF21394">
    <property type="entry name" value="Beta-ketacyl_N"/>
    <property type="match status" value="1"/>
</dbReference>
<dbReference type="GO" id="GO:0006633">
    <property type="term" value="P:fatty acid biosynthetic process"/>
    <property type="evidence" value="ECO:0007669"/>
    <property type="project" value="InterPro"/>
</dbReference>
<dbReference type="Pfam" id="PF02801">
    <property type="entry name" value="Ketoacyl-synt_C"/>
    <property type="match status" value="2"/>
</dbReference>
<dbReference type="SUPFAM" id="SSF53901">
    <property type="entry name" value="Thiolase-like"/>
    <property type="match status" value="2"/>
</dbReference>
<keyword evidence="1" id="KW-0596">Phosphopantetheine</keyword>
<dbReference type="Gene3D" id="1.10.1200.10">
    <property type="entry name" value="ACP-like"/>
    <property type="match status" value="2"/>
</dbReference>
<dbReference type="CDD" id="cd08953">
    <property type="entry name" value="KR_2_SDR_x"/>
    <property type="match status" value="1"/>
</dbReference>
<reference evidence="7 8" key="1">
    <citation type="submission" date="2016-08" db="EMBL/GenBank/DDBJ databases">
        <authorList>
            <person name="Loux V."/>
            <person name="Rue O."/>
        </authorList>
    </citation>
    <scope>NUCLEOTIDE SEQUENCE [LARGE SCALE GENOMIC DNA]</scope>
    <source>
        <strain evidence="7 8">AFSSA_08CEB44bac</strain>
    </source>
</reference>
<dbReference type="Proteomes" id="UP000242164">
    <property type="component" value="Unassembled WGS sequence"/>
</dbReference>
<evidence type="ECO:0000256" key="4">
    <source>
        <dbReference type="SAM" id="Phobius"/>
    </source>
</evidence>
<dbReference type="SMART" id="SM00825">
    <property type="entry name" value="PKS_KS"/>
    <property type="match status" value="2"/>
</dbReference>
<sequence length="3099" mass="347283">MKRVKREKNCKLSIAIGKNIEGELYKKENIGRLLMEAADERKDSGITFIQNDGVEDFLSYESLLNRAVRCLGGLQKKGIQQGQHVMLVLEDSRDFIISFWACILGGIIPVPLVYPTSLKMKNSILDKLFVVWNLLEKPVILSDDHVVNHHEKIESLLAVKGMEFLSISTLYSANEGGEINLAPSDTPAFIQFSSGSTSVPKGVILTHRNLLTNIEAMIAGIHLNHEDKSFSWMPYHHDMGLIGFHLVPTAKGIHQFNMSPMKFVKRPNLWLDYITKHRITLTGSPNFGYRLLLSRAKEEQFKKWDLRSLRLIFNGAEPISVSLMREFMSKLKQCHLRKEAMFPVYGMAEACLAVSFPKWNDEPFVNCINRKTLVSESRVEKCLETDRQAMLLVEEGSPVAGMKIRIVDEVGNVVPEGIVGEVQIYGENVTDGYIYNDRVTKESIQDGWLKTGDTGFLLNDRLTIVGRIKDIIFVNGQNFYAHDIEGIIEKIEGVKPGRIAICGWHDEKEEKDKVALFSSLPIKQKDTNKIYSKIVSRVNELIGIPIDYVVLTPSIPKTTSGKVQRFVLIDAFKNNKYEGKVLSRTDLSVGVQDENIVEKQEKKEKQKTMEFGKYAEKIREIWSEVLEIPLEHTPYNESFLSLGGTSIKAIQILGYLEDELSLTLSHDILINCRTVNEMDEYIVKVVQGNEGIEGGKVKVSSRKMSEEYEGDIAVIALSCRFPDASTPEAFWENLVQGKCSIKEIPSDRWSVKDYYNQIPQFGKTYCRKGAFIQNPYAFDASLFNISEEEAAIMDPQQRMILELTYELIERAGYTTQMVDGEKVGLFIGAGMNSYYEYHLSTLNRQNLQTFDSFKALPKVQQEAIMNEWKKKFGIMAAHPNILVDNILNMIAARTSQEFNFKGPSMVVDTACSSSLVTLHMAYESLKRGECEVAIAGGINLLLTPAPYIFFSHAGALSSSGRSMVFDEQADGFVPGEGAGLVMLKTLKKAKADGDKVLATIKASTINNDGRSIGVMAPNPDGQREVIESLYVENEISPQTIQYVEAHGTGTRVGDPSEVRAIDTAFRKWNVGQQSIAIGSVKANIGHLLGAAGIGSFIKVIMSLLHRKMPPNINIFTPNPMIKLEQTPFYLLDEPKEWSKEKGVPRRAAINSFGFGGTNCHLIVEEASETKEVKVNQAIELPKHVLCLSAHSESALQQKVTNLIACLEDSYEYSLGDVCYTENVTRTPLKHRYSVIASSIDDLIEKLKNSSLDNTMVQASPKVALMFTGQGSQYAGMARQLYKLVPRFKKYVDDCSEAFYPILNQSIVDLLYVEANESLLAQTHITQPVVFTIDYALGKLLLDLGVKPACMLGHSVGEWVAACLSEMITLQDAARLVAIRGELMNEIQTTGAMTAIFSSIATIEPLLEPFKDSLWFAGYNITHQVISGQAEAMEKFLSLLEKKGIVFKKLKVSQAFHTPLMEPMLAPFKKELSAITFNKPKIPIVSNVTAEYISQPIHPEYWLEHILGTVKFEQSMKYVLDKGINIFVEAGPDKVLTSMANGLISYKDKCLISMIERKKENWDVYVNAVSKLYTLGVNIDWKTFMKDYGNERVILPSYPFEHKIFKPDFGEELRFMDWLYEWKWEMETPLYIENDKRGSILVFDDEQQVGKEVCGILEQINTSVYVVIPGNEFHYDGDTRFTIRPESIEDYMMMLQHIQGDSISIIHLWNGTKESVTPTLFLQDESALFQTSYSIILMAKALKIKAYKNVEFIVVTDRAFAVLQDEEIQKPQQSISAVIGQVIDQENSEFSSCILDVDNRAYENKFAELAELIVRELSMGRQEEAIVAIRGGKRFVRKLERIVPSKKQEITIQDNETYVITGGTGHIGGEIARAFFKKAKVNLVLTGREQLPSREEWKKGNLSSKVVSKINVIQDLENQGAKVEYFAVDVTNEQKMKEMIQAVKQLYGSIHGVVHAAGTIHHSAGKLLSKDLNDIQQVMSSKVQGTIIADMVTRQEPLKFFVTLSSISASKKIWAANLGDYAAANAFLNGYSQYRKNTGAPGRSLSINYSLWADKGLSEMFGDLSALAVKAQKLNPLSSEGGTQAFFEVLQYEGKSVVHILDRQEDCVANNVAEKVVVLSPSNEPAHPVRYKTAKEIKEIVYQVIAAEINCDAESLEVTKNFLELSIDSLKATKVIAEIGKQLNTELYPTLLFEYQTPEALAEYIEKTYAVNRQEKVEVRQKEKIGKDEESVKDIAIIGMSVRIPGANNLEEYWKILREGECMIQEVPEDRWRKEYHYSSDQGILHKTYSKHGGFIERPYDFDPLFFGMSPKEAEATDPQQRIFMQVAWEALQQAGYGGKHRTNQIGVFVGCEQNTYMEHFIGYRYYMMMKDVLEKENTFAHLPLSDRQNLLKQMVRILEPGQLVADAIAGNGLNEVAARVSHCLNLTGPSMIVNTACSSSLVALHHACQSIRQGETNMAIAGGVNLNLSPTPFVSLSRVTALSSNGNCYPFDARANGMVLSEGAGAVLLKSLEQAMEDGDHIFAVIKGSAINNDGRSQGITAPRPQGQAEVIRSAYLNANVHPETVSYIETHGTATPLGDPIEVEGMTRAFRTFTDKEGFCGIGSVKSSIGHMLSAAGIVSLVKVALAMKHKVIPHTVNYDTPNPNLDFQHSPFYVVAKQPQIWGDEKQNHPLRAGVNAFGFGGTNAHVILEEAPILQRKVNHSVPEMKRPSLLLLTGRTEKVIQNVAMRLKEHMKQNPDLCVPEVCYSMNSSQKELSCKVATVIKSKEHLYSVLEAIEMGRERSEVIKGRSNPNKRMTTHFLFDGTLCLDKAHIKQLNDTFSIFHAAYKKCLDVFETEENENSTSYRQIQSFSCQYAIGKLLLHSGIQPKSFVCEGIGILVGAACTGIITVEAAIQFIKGNKNLTSEILQNRNDTEYKYTIITPMGIIHKEHTDILKSLCMTDMQYTITTKDVAEYVDKNDVVIQCGISKSDLQGRLISMDIGKVSDSVHELLLCMAKLYTLGVNYNSVAFFEGNENRIPLPTYPFENKMYKVTFEDENIYKEALSNTELHQKSNLVERDVHKLVPLHLDETVQDSEKSKNMKQLNHDLVMLFGNIIQ</sequence>
<name>A0AAX2CL17_9BACI</name>
<dbReference type="RefSeq" id="WP_087099255.1">
    <property type="nucleotide sequence ID" value="NZ_CP066179.1"/>
</dbReference>
<proteinExistence type="predicted"/>
<comment type="caution">
    <text evidence="7">The sequence shown here is derived from an EMBL/GenBank/DDBJ whole genome shotgun (WGS) entry which is preliminary data.</text>
</comment>
<dbReference type="InterPro" id="IPR036291">
    <property type="entry name" value="NAD(P)-bd_dom_sf"/>
</dbReference>
<dbReference type="InterPro" id="IPR013968">
    <property type="entry name" value="PKS_KR"/>
</dbReference>
<feature type="domain" description="Carrier" evidence="5">
    <location>
        <begin position="2134"/>
        <end position="2208"/>
    </location>
</feature>
<dbReference type="InterPro" id="IPR014030">
    <property type="entry name" value="Ketoacyl_synth_N"/>
</dbReference>
<dbReference type="InterPro" id="IPR016036">
    <property type="entry name" value="Malonyl_transacylase_ACP-bd"/>
</dbReference>
<dbReference type="Pfam" id="PF16197">
    <property type="entry name" value="KAsynt_C_assoc"/>
    <property type="match status" value="1"/>
</dbReference>
<dbReference type="GO" id="GO:0004312">
    <property type="term" value="F:fatty acid synthase activity"/>
    <property type="evidence" value="ECO:0007669"/>
    <property type="project" value="TreeGrafter"/>
</dbReference>
<dbReference type="InterPro" id="IPR018201">
    <property type="entry name" value="Ketoacyl_synth_AS"/>
</dbReference>
<dbReference type="InterPro" id="IPR014031">
    <property type="entry name" value="Ketoacyl_synth_C"/>
</dbReference>
<dbReference type="Gene3D" id="3.40.47.10">
    <property type="match status" value="2"/>
</dbReference>
<gene>
    <name evidence="7" type="ORF">BCB44BAC_03597</name>
</gene>
<dbReference type="SMART" id="SM00822">
    <property type="entry name" value="PKS_KR"/>
    <property type="match status" value="1"/>
</dbReference>
<dbReference type="InterPro" id="IPR050091">
    <property type="entry name" value="PKS_NRPS_Biosynth_Enz"/>
</dbReference>
<dbReference type="Gene3D" id="3.30.300.30">
    <property type="match status" value="1"/>
</dbReference>
<dbReference type="Pfam" id="PF00109">
    <property type="entry name" value="ketoacyl-synt"/>
    <property type="match status" value="2"/>
</dbReference>
<dbReference type="InterPro" id="IPR032821">
    <property type="entry name" value="PKS_assoc"/>
</dbReference>
<keyword evidence="4" id="KW-1133">Transmembrane helix</keyword>
<dbReference type="SMART" id="SM00827">
    <property type="entry name" value="PKS_AT"/>
    <property type="match status" value="1"/>
</dbReference>
<evidence type="ECO:0000256" key="3">
    <source>
        <dbReference type="ARBA" id="ARBA00022679"/>
    </source>
</evidence>
<evidence type="ECO:0000256" key="1">
    <source>
        <dbReference type="ARBA" id="ARBA00022450"/>
    </source>
</evidence>
<dbReference type="Pfam" id="PF00550">
    <property type="entry name" value="PP-binding"/>
    <property type="match status" value="2"/>
</dbReference>
<dbReference type="SUPFAM" id="SSF56801">
    <property type="entry name" value="Acetyl-CoA synthetase-like"/>
    <property type="match status" value="1"/>
</dbReference>
<keyword evidence="4" id="KW-0812">Transmembrane</keyword>
<dbReference type="Gene3D" id="3.40.366.10">
    <property type="entry name" value="Malonyl-Coenzyme A Acyl Carrier Protein, domain 2"/>
    <property type="match status" value="2"/>
</dbReference>
<evidence type="ECO:0000259" key="5">
    <source>
        <dbReference type="PROSITE" id="PS50075"/>
    </source>
</evidence>
<dbReference type="PROSITE" id="PS00606">
    <property type="entry name" value="KS3_1"/>
    <property type="match status" value="2"/>
</dbReference>
<evidence type="ECO:0000259" key="6">
    <source>
        <dbReference type="PROSITE" id="PS52004"/>
    </source>
</evidence>